<gene>
    <name evidence="7" type="ORF">Ani05nite_74590</name>
</gene>
<reference evidence="7" key="1">
    <citation type="submission" date="2021-01" db="EMBL/GenBank/DDBJ databases">
        <title>Whole genome shotgun sequence of Actinoplanes nipponensis NBRC 14063.</title>
        <authorList>
            <person name="Komaki H."/>
            <person name="Tamura T."/>
        </authorList>
    </citation>
    <scope>NUCLEOTIDE SEQUENCE</scope>
    <source>
        <strain evidence="7">NBRC 14063</strain>
    </source>
</reference>
<comment type="caution">
    <text evidence="7">The sequence shown here is derived from an EMBL/GenBank/DDBJ whole genome shotgun (WGS) entry which is preliminary data.</text>
</comment>
<comment type="similarity">
    <text evidence="1">Belongs to the peptidase S33 family.</text>
</comment>
<sequence>MTLKTHRLLTAALAGIVLSAVAAAPGSAAPVSADRTSAAESKRVDAVPTPKLGWYKCYEIAECATVRLPLDYDQPRGATTEIAVLRVRARDQRHKIGSLFLNPGGPGGSATEFARYAPEFLSDSLLDRFDIVGVDPRGIGASANVRCFKSVKDQTAVLDLFNVPFPVTRAEEQRYVRGSKLLGRACSTTGRPLTGAMSTAEVARDMDVMRRAVGDKKLNYLGFSYGSALGQYYANMFPDRFRALTVDGVLTPTAWVGNTRQILDERLRSSDGAYRALIEILRRCDRAGEKYCVFAAGDPVRNFETIARRLRAEPIQLPDGEGGTFTVTYAIFVSAILGALYGTDAGEVVTEISAEVWAALQGGSTAALTARARAARASRQGYDFPYENGFEATSAVICTDGRHPADAGSWPAATARRDRQAPYFGRAWGWIDSQCAHKMWTVQDEDAYRGPFNRRTVAPVLVVGNFWDPATNYRGAVASSRLLPNSRLLSSNNWGHTAYGSGVCATTAIDNYLLTGKPPAKGTVCTDSAQPFTEPLPPPGEVATLSSPTGKQRPPVATVNPESPLLPQK</sequence>
<name>A0A919JRC3_9ACTN</name>
<dbReference type="Gene3D" id="3.40.50.1820">
    <property type="entry name" value="alpha/beta hydrolase"/>
    <property type="match status" value="1"/>
</dbReference>
<feature type="region of interest" description="Disordered" evidence="3">
    <location>
        <begin position="525"/>
        <end position="569"/>
    </location>
</feature>
<feature type="signal peptide" evidence="4">
    <location>
        <begin position="1"/>
        <end position="22"/>
    </location>
</feature>
<keyword evidence="2" id="KW-0378">Hydrolase</keyword>
<evidence type="ECO:0000313" key="7">
    <source>
        <dbReference type="EMBL" id="GIE53925.1"/>
    </source>
</evidence>
<evidence type="ECO:0000256" key="1">
    <source>
        <dbReference type="ARBA" id="ARBA00010088"/>
    </source>
</evidence>
<dbReference type="InterPro" id="IPR000073">
    <property type="entry name" value="AB_hydrolase_1"/>
</dbReference>
<dbReference type="AlphaFoldDB" id="A0A919JRC3"/>
<dbReference type="InterPro" id="IPR013595">
    <property type="entry name" value="Pept_S33_TAP-like_C"/>
</dbReference>
<evidence type="ECO:0000259" key="5">
    <source>
        <dbReference type="Pfam" id="PF00561"/>
    </source>
</evidence>
<evidence type="ECO:0000256" key="3">
    <source>
        <dbReference type="SAM" id="MobiDB-lite"/>
    </source>
</evidence>
<keyword evidence="4" id="KW-0732">Signal</keyword>
<dbReference type="PANTHER" id="PTHR43248">
    <property type="entry name" value="2-SUCCINYL-6-HYDROXY-2,4-CYCLOHEXADIENE-1-CARBOXYLATE SYNTHASE"/>
    <property type="match status" value="1"/>
</dbReference>
<proteinExistence type="inferred from homology"/>
<dbReference type="Proteomes" id="UP000647172">
    <property type="component" value="Unassembled WGS sequence"/>
</dbReference>
<dbReference type="GO" id="GO:0016787">
    <property type="term" value="F:hydrolase activity"/>
    <property type="evidence" value="ECO:0007669"/>
    <property type="project" value="UniProtKB-KW"/>
</dbReference>
<dbReference type="Pfam" id="PF00561">
    <property type="entry name" value="Abhydrolase_1"/>
    <property type="match status" value="1"/>
</dbReference>
<feature type="domain" description="Peptidase S33 tripeptidyl aminopeptidase-like C-terminal" evidence="6">
    <location>
        <begin position="421"/>
        <end position="525"/>
    </location>
</feature>
<dbReference type="InterPro" id="IPR029058">
    <property type="entry name" value="AB_hydrolase_fold"/>
</dbReference>
<organism evidence="7 8">
    <name type="scientific">Actinoplanes nipponensis</name>
    <dbReference type="NCBI Taxonomy" id="135950"/>
    <lineage>
        <taxon>Bacteria</taxon>
        <taxon>Bacillati</taxon>
        <taxon>Actinomycetota</taxon>
        <taxon>Actinomycetes</taxon>
        <taxon>Micromonosporales</taxon>
        <taxon>Micromonosporaceae</taxon>
        <taxon>Actinoplanes</taxon>
    </lineage>
</organism>
<dbReference type="PANTHER" id="PTHR43248:SF25">
    <property type="entry name" value="AB HYDROLASE-1 DOMAIN-CONTAINING PROTEIN-RELATED"/>
    <property type="match status" value="1"/>
</dbReference>
<dbReference type="SUPFAM" id="SSF53474">
    <property type="entry name" value="alpha/beta-Hydrolases"/>
    <property type="match status" value="1"/>
</dbReference>
<protein>
    <submittedName>
        <fullName evidence="7">Peptidase</fullName>
    </submittedName>
</protein>
<evidence type="ECO:0000256" key="2">
    <source>
        <dbReference type="ARBA" id="ARBA00022801"/>
    </source>
</evidence>
<feature type="domain" description="AB hydrolase-1" evidence="5">
    <location>
        <begin position="99"/>
        <end position="255"/>
    </location>
</feature>
<feature type="chain" id="PRO_5039497576" evidence="4">
    <location>
        <begin position="23"/>
        <end position="569"/>
    </location>
</feature>
<dbReference type="Pfam" id="PF08386">
    <property type="entry name" value="Abhydrolase_4"/>
    <property type="match status" value="1"/>
</dbReference>
<accession>A0A919JRC3</accession>
<dbReference type="RefSeq" id="WP_203776377.1">
    <property type="nucleotide sequence ID" value="NZ_BAAAYJ010000090.1"/>
</dbReference>
<dbReference type="InterPro" id="IPR051601">
    <property type="entry name" value="Serine_prot/Carboxylest_S33"/>
</dbReference>
<keyword evidence="8" id="KW-1185">Reference proteome</keyword>
<evidence type="ECO:0000256" key="4">
    <source>
        <dbReference type="SAM" id="SignalP"/>
    </source>
</evidence>
<dbReference type="EMBL" id="BOMQ01000092">
    <property type="protein sequence ID" value="GIE53925.1"/>
    <property type="molecule type" value="Genomic_DNA"/>
</dbReference>
<evidence type="ECO:0000313" key="8">
    <source>
        <dbReference type="Proteomes" id="UP000647172"/>
    </source>
</evidence>
<evidence type="ECO:0000259" key="6">
    <source>
        <dbReference type="Pfam" id="PF08386"/>
    </source>
</evidence>